<dbReference type="AlphaFoldDB" id="A0A939K2W0"/>
<sequence>MNDYSFDLHRHNYATWTAARAVQRNFTNTKSIKHAINASGLRNFVKSDEIYSIAEFDSFHKFCAQEIINEFGKVGISASYGQAAKIISIYLKTSVIICNSGSCTKSEVIHPPIDRVLLTNIADKIDGLGHLKQVNWTQLSEDSYWMLIKQLRAKIDPFNWRVEEFWFP</sequence>
<dbReference type="RefSeq" id="WP_207364272.1">
    <property type="nucleotide sequence ID" value="NZ_JAFMYV010000003.1"/>
</dbReference>
<dbReference type="EMBL" id="JAFMYV010000003">
    <property type="protein sequence ID" value="MBO0936729.1"/>
    <property type="molecule type" value="Genomic_DNA"/>
</dbReference>
<name>A0A939K2W0_9BACT</name>
<reference evidence="1" key="1">
    <citation type="submission" date="2021-03" db="EMBL/GenBank/DDBJ databases">
        <title>Fibrella sp. HMF5335 genome sequencing and assembly.</title>
        <authorList>
            <person name="Kang H."/>
            <person name="Kim H."/>
            <person name="Bae S."/>
            <person name="Joh K."/>
        </authorList>
    </citation>
    <scope>NUCLEOTIDE SEQUENCE</scope>
    <source>
        <strain evidence="1">HMF5335</strain>
    </source>
</reference>
<evidence type="ECO:0000313" key="2">
    <source>
        <dbReference type="Proteomes" id="UP000664034"/>
    </source>
</evidence>
<comment type="caution">
    <text evidence="1">The sequence shown here is derived from an EMBL/GenBank/DDBJ whole genome shotgun (WGS) entry which is preliminary data.</text>
</comment>
<organism evidence="1 2">
    <name type="scientific">Fibrella rubiginis</name>
    <dbReference type="NCBI Taxonomy" id="2817060"/>
    <lineage>
        <taxon>Bacteria</taxon>
        <taxon>Pseudomonadati</taxon>
        <taxon>Bacteroidota</taxon>
        <taxon>Cytophagia</taxon>
        <taxon>Cytophagales</taxon>
        <taxon>Spirosomataceae</taxon>
        <taxon>Fibrella</taxon>
    </lineage>
</organism>
<accession>A0A939K2W0</accession>
<dbReference type="Proteomes" id="UP000664034">
    <property type="component" value="Unassembled WGS sequence"/>
</dbReference>
<gene>
    <name evidence="1" type="ORF">J2I47_09250</name>
</gene>
<proteinExistence type="predicted"/>
<keyword evidence="2" id="KW-1185">Reference proteome</keyword>
<evidence type="ECO:0000313" key="1">
    <source>
        <dbReference type="EMBL" id="MBO0936729.1"/>
    </source>
</evidence>
<protein>
    <submittedName>
        <fullName evidence="1">Uncharacterized protein</fullName>
    </submittedName>
</protein>